<dbReference type="InterPro" id="IPR036390">
    <property type="entry name" value="WH_DNA-bd_sf"/>
</dbReference>
<comment type="similarity">
    <text evidence="1">Belongs to the LysR transcriptional regulatory family.</text>
</comment>
<accession>A0A368DVZ6</accession>
<dbReference type="GO" id="GO:0003700">
    <property type="term" value="F:DNA-binding transcription factor activity"/>
    <property type="evidence" value="ECO:0007669"/>
    <property type="project" value="InterPro"/>
</dbReference>
<dbReference type="GO" id="GO:0043565">
    <property type="term" value="F:sequence-specific DNA binding"/>
    <property type="evidence" value="ECO:0007669"/>
    <property type="project" value="TreeGrafter"/>
</dbReference>
<keyword evidence="3" id="KW-0238">DNA-binding</keyword>
<comment type="caution">
    <text evidence="6">The sequence shown here is derived from an EMBL/GenBank/DDBJ whole genome shotgun (WGS) entry which is preliminary data.</text>
</comment>
<proteinExistence type="inferred from homology"/>
<keyword evidence="2" id="KW-0805">Transcription regulation</keyword>
<dbReference type="CDD" id="cd05466">
    <property type="entry name" value="PBP2_LTTR_substrate"/>
    <property type="match status" value="1"/>
</dbReference>
<evidence type="ECO:0000256" key="2">
    <source>
        <dbReference type="ARBA" id="ARBA00023015"/>
    </source>
</evidence>
<dbReference type="SUPFAM" id="SSF53850">
    <property type="entry name" value="Periplasmic binding protein-like II"/>
    <property type="match status" value="1"/>
</dbReference>
<evidence type="ECO:0000313" key="7">
    <source>
        <dbReference type="Proteomes" id="UP000252132"/>
    </source>
</evidence>
<protein>
    <submittedName>
        <fullName evidence="6">LysR family transcriptional regulator</fullName>
    </submittedName>
</protein>
<evidence type="ECO:0000256" key="1">
    <source>
        <dbReference type="ARBA" id="ARBA00009437"/>
    </source>
</evidence>
<feature type="domain" description="HTH lysR-type" evidence="5">
    <location>
        <begin position="4"/>
        <end position="61"/>
    </location>
</feature>
<dbReference type="Pfam" id="PF00126">
    <property type="entry name" value="HTH_1"/>
    <property type="match status" value="1"/>
</dbReference>
<evidence type="ECO:0000256" key="4">
    <source>
        <dbReference type="ARBA" id="ARBA00023163"/>
    </source>
</evidence>
<dbReference type="Gene3D" id="3.40.190.290">
    <property type="match status" value="1"/>
</dbReference>
<dbReference type="Proteomes" id="UP000252132">
    <property type="component" value="Unassembled WGS sequence"/>
</dbReference>
<dbReference type="InterPro" id="IPR058163">
    <property type="entry name" value="LysR-type_TF_proteobact-type"/>
</dbReference>
<evidence type="ECO:0000256" key="3">
    <source>
        <dbReference type="ARBA" id="ARBA00023125"/>
    </source>
</evidence>
<gene>
    <name evidence="6" type="ORF">DBW69_06265</name>
</gene>
<dbReference type="GO" id="GO:0006351">
    <property type="term" value="P:DNA-templated transcription"/>
    <property type="evidence" value="ECO:0007669"/>
    <property type="project" value="TreeGrafter"/>
</dbReference>
<reference evidence="6 7" key="1">
    <citation type="journal article" date="2018" name="Microbiome">
        <title>Fine metagenomic profile of the Mediterranean stratified and mixed water columns revealed by assembly and recruitment.</title>
        <authorList>
            <person name="Haro-Moreno J.M."/>
            <person name="Lopez-Perez M."/>
            <person name="De La Torre J.R."/>
            <person name="Picazo A."/>
            <person name="Camacho A."/>
            <person name="Rodriguez-Valera F."/>
        </authorList>
    </citation>
    <scope>NUCLEOTIDE SEQUENCE [LARGE SCALE GENOMIC DNA]</scope>
    <source>
        <strain evidence="6">MED-G55</strain>
    </source>
</reference>
<dbReference type="Pfam" id="PF03466">
    <property type="entry name" value="LysR_substrate"/>
    <property type="match status" value="1"/>
</dbReference>
<evidence type="ECO:0000259" key="5">
    <source>
        <dbReference type="PROSITE" id="PS50931"/>
    </source>
</evidence>
<dbReference type="InterPro" id="IPR036388">
    <property type="entry name" value="WH-like_DNA-bd_sf"/>
</dbReference>
<keyword evidence="4" id="KW-0804">Transcription</keyword>
<dbReference type="PANTHER" id="PTHR30537">
    <property type="entry name" value="HTH-TYPE TRANSCRIPTIONAL REGULATOR"/>
    <property type="match status" value="1"/>
</dbReference>
<dbReference type="Gene3D" id="1.10.10.10">
    <property type="entry name" value="Winged helix-like DNA-binding domain superfamily/Winged helix DNA-binding domain"/>
    <property type="match status" value="1"/>
</dbReference>
<dbReference type="InterPro" id="IPR005119">
    <property type="entry name" value="LysR_subst-bd"/>
</dbReference>
<dbReference type="EMBL" id="QOQF01000033">
    <property type="protein sequence ID" value="RCL75486.1"/>
    <property type="molecule type" value="Genomic_DNA"/>
</dbReference>
<dbReference type="PROSITE" id="PS50931">
    <property type="entry name" value="HTH_LYSR"/>
    <property type="match status" value="1"/>
</dbReference>
<name>A0A368DVZ6_9PROT</name>
<organism evidence="6 7">
    <name type="scientific">PS1 clade bacterium</name>
    <dbReference type="NCBI Taxonomy" id="2175152"/>
    <lineage>
        <taxon>Bacteria</taxon>
        <taxon>Pseudomonadati</taxon>
        <taxon>Pseudomonadota</taxon>
        <taxon>Alphaproteobacteria</taxon>
        <taxon>PS1 clade</taxon>
    </lineage>
</organism>
<sequence>MRRLDWDDLRFFLSVASNGSLSAAARNLNVNTTTVLRRIASLEEALSARLFDRMRSGYHLTQEGLVLQELLGPVDLRLSSLQRDFQAAHAGAKGRVKVSASETVSGNLLAGGMCEFAEKYPDIEVSLLSEISLLQGTSGQHLGLRDVDLAIRTARPTQGDMLVRKLGDLAFGLYAHRDRAATFNEGVEITSPDKLAGEPLIGFDEDALPTGPVWFLSRVEKSMMLVTRAAGDRARLQMVKENMGLSALPCIMADAEPELQKIAGPEMVGSLELWLLARRDLAQFPHVRTVMDFMIARVRSLRPSLSGNTGS</sequence>
<dbReference type="AlphaFoldDB" id="A0A368DVZ6"/>
<dbReference type="InterPro" id="IPR000847">
    <property type="entry name" value="LysR_HTH_N"/>
</dbReference>
<dbReference type="PANTHER" id="PTHR30537:SF3">
    <property type="entry name" value="TRANSCRIPTIONAL REGULATORY PROTEIN"/>
    <property type="match status" value="1"/>
</dbReference>
<dbReference type="SUPFAM" id="SSF46785">
    <property type="entry name" value="Winged helix' DNA-binding domain"/>
    <property type="match status" value="1"/>
</dbReference>
<evidence type="ECO:0000313" key="6">
    <source>
        <dbReference type="EMBL" id="RCL75486.1"/>
    </source>
</evidence>